<accession>A0ACB7VTK2</accession>
<evidence type="ECO:0000313" key="2">
    <source>
        <dbReference type="Proteomes" id="UP000827976"/>
    </source>
</evidence>
<name>A0ACB7VTK2_DIOAL</name>
<protein>
    <submittedName>
        <fullName evidence="1">6-phosphogluconate dehydrogenase domain 2-containing protein</fullName>
    </submittedName>
</protein>
<dbReference type="EMBL" id="CM037017">
    <property type="protein sequence ID" value="KAH7677777.1"/>
    <property type="molecule type" value="Genomic_DNA"/>
</dbReference>
<proteinExistence type="predicted"/>
<gene>
    <name evidence="1" type="ORF">IHE45_07G105900</name>
</gene>
<comment type="caution">
    <text evidence="1">The sequence shown here is derived from an EMBL/GenBank/DDBJ whole genome shotgun (WGS) entry which is preliminary data.</text>
</comment>
<reference evidence="2" key="1">
    <citation type="journal article" date="2022" name="Nat. Commun.">
        <title>Chromosome evolution and the genetic basis of agronomically important traits in greater yam.</title>
        <authorList>
            <person name="Bredeson J.V."/>
            <person name="Lyons J.B."/>
            <person name="Oniyinde I.O."/>
            <person name="Okereke N.R."/>
            <person name="Kolade O."/>
            <person name="Nnabue I."/>
            <person name="Nwadili C.O."/>
            <person name="Hribova E."/>
            <person name="Parker M."/>
            <person name="Nwogha J."/>
            <person name="Shu S."/>
            <person name="Carlson J."/>
            <person name="Kariba R."/>
            <person name="Muthemba S."/>
            <person name="Knop K."/>
            <person name="Barton G.J."/>
            <person name="Sherwood A.V."/>
            <person name="Lopez-Montes A."/>
            <person name="Asiedu R."/>
            <person name="Jamnadass R."/>
            <person name="Muchugi A."/>
            <person name="Goodstein D."/>
            <person name="Egesi C.N."/>
            <person name="Featherston J."/>
            <person name="Asfaw A."/>
            <person name="Simpson G.G."/>
            <person name="Dolezel J."/>
            <person name="Hendre P.S."/>
            <person name="Van Deynze A."/>
            <person name="Kumar P.L."/>
            <person name="Obidiegwu J.E."/>
            <person name="Bhattacharjee R."/>
            <person name="Rokhsar D.S."/>
        </authorList>
    </citation>
    <scope>NUCLEOTIDE SEQUENCE [LARGE SCALE GENOMIC DNA]</scope>
    <source>
        <strain evidence="2">cv. TDa95/00328</strain>
    </source>
</reference>
<evidence type="ECO:0000313" key="1">
    <source>
        <dbReference type="EMBL" id="KAH7677777.1"/>
    </source>
</evidence>
<keyword evidence="2" id="KW-1185">Reference proteome</keyword>
<dbReference type="Proteomes" id="UP000827976">
    <property type="component" value="Chromosome 7"/>
</dbReference>
<sequence length="186" mass="21908">MPSLMKPYKTLLKLIKLPYKKLIVIRAFHFQGLNKIREKKRKRWRIRRRSYQRRKLKFLLSVFGRRRPEEMDEVAELMSMTELRDRGPCSSPITPALLRMMKAEGGRDSEVEEACKSFENYLVEMIVEEGKVRDLMDVEELLSCWNSLKSPVFVDLVSRFYGELCKDLFSDRGSGDKSLDLLQDHA</sequence>
<organism evidence="1 2">
    <name type="scientific">Dioscorea alata</name>
    <name type="common">Purple yam</name>
    <dbReference type="NCBI Taxonomy" id="55571"/>
    <lineage>
        <taxon>Eukaryota</taxon>
        <taxon>Viridiplantae</taxon>
        <taxon>Streptophyta</taxon>
        <taxon>Embryophyta</taxon>
        <taxon>Tracheophyta</taxon>
        <taxon>Spermatophyta</taxon>
        <taxon>Magnoliopsida</taxon>
        <taxon>Liliopsida</taxon>
        <taxon>Dioscoreales</taxon>
        <taxon>Dioscoreaceae</taxon>
        <taxon>Dioscorea</taxon>
    </lineage>
</organism>